<dbReference type="EMBL" id="LSMT01000986">
    <property type="protein sequence ID" value="PFX13399.1"/>
    <property type="molecule type" value="Genomic_DNA"/>
</dbReference>
<keyword evidence="1" id="KW-1133">Transmembrane helix</keyword>
<feature type="transmembrane region" description="Helical" evidence="1">
    <location>
        <begin position="586"/>
        <end position="602"/>
    </location>
</feature>
<evidence type="ECO:0000256" key="1">
    <source>
        <dbReference type="SAM" id="Phobius"/>
    </source>
</evidence>
<keyword evidence="1" id="KW-0472">Membrane</keyword>
<gene>
    <name evidence="2" type="ORF">AWC38_SpisGene22515</name>
</gene>
<feature type="transmembrane region" description="Helical" evidence="1">
    <location>
        <begin position="393"/>
        <end position="412"/>
    </location>
</feature>
<dbReference type="Proteomes" id="UP000225706">
    <property type="component" value="Unassembled WGS sequence"/>
</dbReference>
<feature type="transmembrane region" description="Helical" evidence="1">
    <location>
        <begin position="335"/>
        <end position="357"/>
    </location>
</feature>
<proteinExistence type="predicted"/>
<name>A0A2B4R9B9_STYPI</name>
<dbReference type="AlphaFoldDB" id="A0A2B4R9B9"/>
<feature type="transmembrane region" description="Helical" evidence="1">
    <location>
        <begin position="501"/>
        <end position="524"/>
    </location>
</feature>
<keyword evidence="1" id="KW-0812">Transmembrane</keyword>
<reference evidence="3" key="1">
    <citation type="journal article" date="2017" name="bioRxiv">
        <title>Comparative analysis of the genomes of Stylophora pistillata and Acropora digitifera provides evidence for extensive differences between species of corals.</title>
        <authorList>
            <person name="Voolstra C.R."/>
            <person name="Li Y."/>
            <person name="Liew Y.J."/>
            <person name="Baumgarten S."/>
            <person name="Zoccola D."/>
            <person name="Flot J.-F."/>
            <person name="Tambutte S."/>
            <person name="Allemand D."/>
            <person name="Aranda M."/>
        </authorList>
    </citation>
    <scope>NUCLEOTIDE SEQUENCE [LARGE SCALE GENOMIC DNA]</scope>
</reference>
<protein>
    <submittedName>
        <fullName evidence="2">Uncharacterized protein</fullName>
    </submittedName>
</protein>
<dbReference type="PANTHER" id="PTHR33198:SF20">
    <property type="entry name" value="RETROTRANSPOSON GAG DOMAIN-CONTAINING PROTEIN"/>
    <property type="match status" value="1"/>
</dbReference>
<feature type="transmembrane region" description="Helical" evidence="1">
    <location>
        <begin position="544"/>
        <end position="565"/>
    </location>
</feature>
<evidence type="ECO:0000313" key="2">
    <source>
        <dbReference type="EMBL" id="PFX13399.1"/>
    </source>
</evidence>
<feature type="transmembrane region" description="Helical" evidence="1">
    <location>
        <begin position="424"/>
        <end position="444"/>
    </location>
</feature>
<accession>A0A2B4R9B9</accession>
<dbReference type="OrthoDB" id="5986825at2759"/>
<keyword evidence="3" id="KW-1185">Reference proteome</keyword>
<evidence type="ECO:0000313" key="3">
    <source>
        <dbReference type="Proteomes" id="UP000225706"/>
    </source>
</evidence>
<sequence>MRTMTDNLLIEVFSRVVFSFTRGVTEHCNPDEPEVETFGYDDNLSREGREWNCQPVDKPIYQEYSPPKEDEHNLLSVGNLRVRYQLLNASSRDESEDEQQDGALQTIRSSDSSSINVHRRLDLTLSSCHPWRAVLKIVDMLHSSVCYGNVASEENKINSIRLCDARNLSGSPKFKMCIYPKIAFIKKDCICYLKFKLCTRSRSINGYIMSSSTLIEVFGHIVFSFTRGVTEHYNPEEPEFTAESFGYDPLESTGREWYYHPADEFIFQEYSDRRDTALSSFLSSSLINARCTDACAPEENEETLDNEQDEDRAMAWKRLRPSALSTVGKAMCNGALISLITATLIGSLFMLITYLSYKTELNCLFHSKESIPVQVQWIISISTYNRQNKEGKLLIAIFAPLVGVVLKVISRIPFQRLWKFTHPGYSYVLLAPVYFGSAFMFRVLQADLDSLQSMATLGVIHGFAEVLERSMMVIIDHFCHVIWKRKSAPWGSFRTHRRERLMADIAIMSMLYESIGLVSVNGVFFLYQLIYMKSESFVKLLQSFAIRTSILLVIEWFFTSVSLAIETHYQNMAVMAVWRKRWIRHILVAIINAVPLAVWSSGNVPVPPKIELSGNIANNWKQWKQVWSDYELVTRLNDQTDEYRVAAFITCIGPKALTIHNGLPFQSEDEKKNLAKIVELWESYCLGKTNIIYKRYRFDNRNQDAGESIDTYAANLRSLSETCNSGALKEEMIRDRIVYGVGDSSLRKKLPQVPEITLDKCIDMCRSAEATSTQREAMSALNSHVPPPPQVNFVKKASKSADKSPFVKHCRFCGQTHEVERSKCPAFGKICSICQRENHFSLKCSHKKKSDKPKKPLEKYSVNQLNFEESEEEILSVSCSEE</sequence>
<organism evidence="2 3">
    <name type="scientific">Stylophora pistillata</name>
    <name type="common">Smooth cauliflower coral</name>
    <dbReference type="NCBI Taxonomy" id="50429"/>
    <lineage>
        <taxon>Eukaryota</taxon>
        <taxon>Metazoa</taxon>
        <taxon>Cnidaria</taxon>
        <taxon>Anthozoa</taxon>
        <taxon>Hexacorallia</taxon>
        <taxon>Scleractinia</taxon>
        <taxon>Astrocoeniina</taxon>
        <taxon>Pocilloporidae</taxon>
        <taxon>Stylophora</taxon>
    </lineage>
</organism>
<dbReference type="PANTHER" id="PTHR33198">
    <property type="entry name" value="ANK_REP_REGION DOMAIN-CONTAINING PROTEIN-RELATED"/>
    <property type="match status" value="1"/>
</dbReference>
<comment type="caution">
    <text evidence="2">The sequence shown here is derived from an EMBL/GenBank/DDBJ whole genome shotgun (WGS) entry which is preliminary data.</text>
</comment>